<protein>
    <submittedName>
        <fullName evidence="9">BMP family ABC transporter substrate-binding protein</fullName>
    </submittedName>
</protein>
<gene>
    <name evidence="9" type="ORF">HJ588_12625</name>
</gene>
<name>A0A849ALD2_9MICO</name>
<dbReference type="CDD" id="cd06354">
    <property type="entry name" value="PBP1_PrnA-like"/>
    <property type="match status" value="1"/>
</dbReference>
<evidence type="ECO:0000256" key="5">
    <source>
        <dbReference type="ARBA" id="ARBA00023136"/>
    </source>
</evidence>
<evidence type="ECO:0000256" key="2">
    <source>
        <dbReference type="ARBA" id="ARBA00008610"/>
    </source>
</evidence>
<keyword evidence="6" id="KW-0449">Lipoprotein</keyword>
<dbReference type="PANTHER" id="PTHR34296:SF2">
    <property type="entry name" value="ABC TRANSPORTER GUANOSINE-BINDING PROTEIN NUPN"/>
    <property type="match status" value="1"/>
</dbReference>
<dbReference type="Proteomes" id="UP000557772">
    <property type="component" value="Unassembled WGS sequence"/>
</dbReference>
<keyword evidence="10" id="KW-1185">Reference proteome</keyword>
<dbReference type="GO" id="GO:0005886">
    <property type="term" value="C:plasma membrane"/>
    <property type="evidence" value="ECO:0007669"/>
    <property type="project" value="UniProtKB-SubCell"/>
</dbReference>
<accession>A0A849ALD2</accession>
<comment type="caution">
    <text evidence="9">The sequence shown here is derived from an EMBL/GenBank/DDBJ whole genome shotgun (WGS) entry which is preliminary data.</text>
</comment>
<dbReference type="SUPFAM" id="SSF53822">
    <property type="entry name" value="Periplasmic binding protein-like I"/>
    <property type="match status" value="1"/>
</dbReference>
<keyword evidence="3" id="KW-1003">Cell membrane</keyword>
<comment type="similarity">
    <text evidence="2">Belongs to the BMP lipoprotein family.</text>
</comment>
<organism evidence="9 10">
    <name type="scientific">Flexivirga aerilata</name>
    <dbReference type="NCBI Taxonomy" id="1656889"/>
    <lineage>
        <taxon>Bacteria</taxon>
        <taxon>Bacillati</taxon>
        <taxon>Actinomycetota</taxon>
        <taxon>Actinomycetes</taxon>
        <taxon>Micrococcales</taxon>
        <taxon>Dermacoccaceae</taxon>
        <taxon>Flexivirga</taxon>
    </lineage>
</organism>
<evidence type="ECO:0000256" key="7">
    <source>
        <dbReference type="SAM" id="MobiDB-lite"/>
    </source>
</evidence>
<evidence type="ECO:0000259" key="8">
    <source>
        <dbReference type="Pfam" id="PF02608"/>
    </source>
</evidence>
<comment type="subcellular location">
    <subcellularLocation>
        <location evidence="1">Cell membrane</location>
        <topology evidence="1">Lipid-anchor</topology>
    </subcellularLocation>
</comment>
<dbReference type="Gene3D" id="3.40.50.2300">
    <property type="match status" value="2"/>
</dbReference>
<keyword evidence="4" id="KW-0732">Signal</keyword>
<evidence type="ECO:0000256" key="6">
    <source>
        <dbReference type="ARBA" id="ARBA00023288"/>
    </source>
</evidence>
<dbReference type="PANTHER" id="PTHR34296">
    <property type="entry name" value="TRANSCRIPTIONAL ACTIVATOR PROTEIN MED"/>
    <property type="match status" value="1"/>
</dbReference>
<evidence type="ECO:0000313" key="9">
    <source>
        <dbReference type="EMBL" id="NNG40108.1"/>
    </source>
</evidence>
<feature type="domain" description="ABC transporter substrate-binding protein PnrA-like" evidence="8">
    <location>
        <begin position="34"/>
        <end position="337"/>
    </location>
</feature>
<evidence type="ECO:0000256" key="4">
    <source>
        <dbReference type="ARBA" id="ARBA00022729"/>
    </source>
</evidence>
<dbReference type="InterPro" id="IPR028082">
    <property type="entry name" value="Peripla_BP_I"/>
</dbReference>
<dbReference type="InterPro" id="IPR050957">
    <property type="entry name" value="BMP_lipoprotein"/>
</dbReference>
<dbReference type="AlphaFoldDB" id="A0A849ALD2"/>
<proteinExistence type="inferred from homology"/>
<reference evidence="9 10" key="1">
    <citation type="submission" date="2020-05" db="EMBL/GenBank/DDBJ databases">
        <title>Flexivirga sp. ID2601S isolated from air conditioner.</title>
        <authorList>
            <person name="Kim D.H."/>
        </authorList>
    </citation>
    <scope>NUCLEOTIDE SEQUENCE [LARGE SCALE GENOMIC DNA]</scope>
    <source>
        <strain evidence="9 10">ID2601S</strain>
    </source>
</reference>
<evidence type="ECO:0000256" key="1">
    <source>
        <dbReference type="ARBA" id="ARBA00004193"/>
    </source>
</evidence>
<feature type="region of interest" description="Disordered" evidence="7">
    <location>
        <begin position="1"/>
        <end position="26"/>
    </location>
</feature>
<keyword evidence="5" id="KW-0472">Membrane</keyword>
<evidence type="ECO:0000256" key="3">
    <source>
        <dbReference type="ARBA" id="ARBA00022475"/>
    </source>
</evidence>
<evidence type="ECO:0000313" key="10">
    <source>
        <dbReference type="Proteomes" id="UP000557772"/>
    </source>
</evidence>
<dbReference type="InterPro" id="IPR003760">
    <property type="entry name" value="PnrA-like"/>
</dbReference>
<sequence length="350" mass="35882">MALAGCGSKPAQNSGGSAAGGSQGSASGKKLSACMVLDTGGVDDKSFNENSWAGMQAASKANPNISVKYVPSNSGSDYTPNLTKYAQGGCDTVVGVGGLMGDAMKKAAQQFPKVHFAEIDNSGQGMPNMYGIEYNTAQAGFLAGYLAAGMTKSGTVGTWGGLSIPPVTIYMDGFWEGVQYYNKQKSKSVKVLGWNETNQKGGTFSGSFTDQNKGKSITQAMVSQGADIVFPVAGASGLGAGAAAAASGGKLNLIWVDTDGCESAANYCQYFISSATKNLSGGVETYLKAAADGSFPTGNYVGTLKDDGVGLAPYHNFDGKVSAELKKEIEQVKADITSGKIKVTSPSQPK</sequence>
<dbReference type="Pfam" id="PF02608">
    <property type="entry name" value="Bmp"/>
    <property type="match status" value="1"/>
</dbReference>
<dbReference type="EMBL" id="JABENB010000002">
    <property type="protein sequence ID" value="NNG40108.1"/>
    <property type="molecule type" value="Genomic_DNA"/>
</dbReference>